<dbReference type="PANTHER" id="PTHR38457">
    <property type="entry name" value="REGULATOR ABRB-RELATED"/>
    <property type="match status" value="1"/>
</dbReference>
<evidence type="ECO:0000313" key="2">
    <source>
        <dbReference type="EMBL" id="GGO81913.1"/>
    </source>
</evidence>
<feature type="transmembrane region" description="Helical" evidence="1">
    <location>
        <begin position="109"/>
        <end position="128"/>
    </location>
</feature>
<dbReference type="AlphaFoldDB" id="A0A918DTC4"/>
<organism evidence="2 3">
    <name type="scientific">Marinobacterium nitratireducens</name>
    <dbReference type="NCBI Taxonomy" id="518897"/>
    <lineage>
        <taxon>Bacteria</taxon>
        <taxon>Pseudomonadati</taxon>
        <taxon>Pseudomonadota</taxon>
        <taxon>Gammaproteobacteria</taxon>
        <taxon>Oceanospirillales</taxon>
        <taxon>Oceanospirillaceae</taxon>
        <taxon>Marinobacterium</taxon>
    </lineage>
</organism>
<feature type="transmembrane region" description="Helical" evidence="1">
    <location>
        <begin position="176"/>
        <end position="193"/>
    </location>
</feature>
<feature type="transmembrane region" description="Helical" evidence="1">
    <location>
        <begin position="284"/>
        <end position="301"/>
    </location>
</feature>
<proteinExistence type="predicted"/>
<keyword evidence="1" id="KW-1133">Transmembrane helix</keyword>
<feature type="transmembrane region" description="Helical" evidence="1">
    <location>
        <begin position="307"/>
        <end position="329"/>
    </location>
</feature>
<keyword evidence="1" id="KW-0812">Transmembrane</keyword>
<dbReference type="Proteomes" id="UP000599578">
    <property type="component" value="Unassembled WGS sequence"/>
</dbReference>
<dbReference type="PIRSF" id="PIRSF038991">
    <property type="entry name" value="Protein_AbrB"/>
    <property type="match status" value="1"/>
</dbReference>
<dbReference type="GO" id="GO:0010468">
    <property type="term" value="P:regulation of gene expression"/>
    <property type="evidence" value="ECO:0007669"/>
    <property type="project" value="InterPro"/>
</dbReference>
<feature type="transmembrane region" description="Helical" evidence="1">
    <location>
        <begin position="254"/>
        <end position="277"/>
    </location>
</feature>
<keyword evidence="1" id="KW-0472">Membrane</keyword>
<evidence type="ECO:0000256" key="1">
    <source>
        <dbReference type="SAM" id="Phobius"/>
    </source>
</evidence>
<feature type="transmembrane region" description="Helical" evidence="1">
    <location>
        <begin position="223"/>
        <end position="242"/>
    </location>
</feature>
<dbReference type="RefSeq" id="WP_188860649.1">
    <property type="nucleotide sequence ID" value="NZ_BMLT01000005.1"/>
</dbReference>
<reference evidence="2 3" key="1">
    <citation type="journal article" date="2014" name="Int. J. Syst. Evol. Microbiol.">
        <title>Complete genome sequence of Corynebacterium casei LMG S-19264T (=DSM 44701T), isolated from a smear-ripened cheese.</title>
        <authorList>
            <consortium name="US DOE Joint Genome Institute (JGI-PGF)"/>
            <person name="Walter F."/>
            <person name="Albersmeier A."/>
            <person name="Kalinowski J."/>
            <person name="Ruckert C."/>
        </authorList>
    </citation>
    <scope>NUCLEOTIDE SEQUENCE [LARGE SCALE GENOMIC DNA]</scope>
    <source>
        <strain evidence="2 3">CGMCC 1.7286</strain>
    </source>
</reference>
<sequence length="337" mass="36089">MMLTGRTLLVGIIGALAAHWLGVPSAWLLGPVICVTLAALLGLPVGMPKATTSAVSLFLGISVALNLDAGLLQQLGHWKLSVLLLCLMLALLLTLLFRYYSRQPGWQSIEALFCSVPGNLAIMLSLAADTSADLRRVALVHSIRVCFLVTLLPLFFPIAERQLGIAAIQITHPERLLLVLLLGLAIGTLLSRLRVPAAMLFGGFAAALAVKQLLGWEHGLPDSLMVGLLVVLGSAIGARFNAVRLSEVLPELRAALGGLLITLSICGVFAWGLWYFLGVSWIQAMLAYAPGGIEVMIAIAMNQQVDAVFVASHQIFRMIAMSLLIPLLLRRLQKAVV</sequence>
<comment type="caution">
    <text evidence="2">The sequence shown here is derived from an EMBL/GenBank/DDBJ whole genome shotgun (WGS) entry which is preliminary data.</text>
</comment>
<evidence type="ECO:0008006" key="4">
    <source>
        <dbReference type="Google" id="ProtNLM"/>
    </source>
</evidence>
<dbReference type="Pfam" id="PF05145">
    <property type="entry name" value="AbrB"/>
    <property type="match status" value="1"/>
</dbReference>
<evidence type="ECO:0000313" key="3">
    <source>
        <dbReference type="Proteomes" id="UP000599578"/>
    </source>
</evidence>
<feature type="transmembrane region" description="Helical" evidence="1">
    <location>
        <begin position="134"/>
        <end position="156"/>
    </location>
</feature>
<keyword evidence="3" id="KW-1185">Reference proteome</keyword>
<protein>
    <recommendedName>
        <fullName evidence="4">Ammonia monooxygenase</fullName>
    </recommendedName>
</protein>
<dbReference type="InterPro" id="IPR017516">
    <property type="entry name" value="AbrB_dup"/>
</dbReference>
<accession>A0A918DTC4</accession>
<gene>
    <name evidence="2" type="ORF">GCM10011348_22020</name>
</gene>
<feature type="transmembrane region" description="Helical" evidence="1">
    <location>
        <begin position="27"/>
        <end position="47"/>
    </location>
</feature>
<dbReference type="NCBIfam" id="TIGR03082">
    <property type="entry name" value="Gneg_AbrB_dup"/>
    <property type="match status" value="1"/>
</dbReference>
<feature type="transmembrane region" description="Helical" evidence="1">
    <location>
        <begin position="78"/>
        <end position="97"/>
    </location>
</feature>
<dbReference type="PANTHER" id="PTHR38457:SF1">
    <property type="entry name" value="REGULATOR ABRB-RELATED"/>
    <property type="match status" value="1"/>
</dbReference>
<dbReference type="InterPro" id="IPR007820">
    <property type="entry name" value="AbrB_fam"/>
</dbReference>
<dbReference type="EMBL" id="BMLT01000005">
    <property type="protein sequence ID" value="GGO81913.1"/>
    <property type="molecule type" value="Genomic_DNA"/>
</dbReference>
<name>A0A918DTC4_9GAMM</name>
<feature type="transmembrane region" description="Helical" evidence="1">
    <location>
        <begin position="54"/>
        <end position="72"/>
    </location>
</feature>
<dbReference type="GO" id="GO:0016020">
    <property type="term" value="C:membrane"/>
    <property type="evidence" value="ECO:0007669"/>
    <property type="project" value="InterPro"/>
</dbReference>